<proteinExistence type="predicted"/>
<reference evidence="2" key="1">
    <citation type="submission" date="2020-11" db="EMBL/GenBank/DDBJ databases">
        <title>Sequencing the genomes of 1000 actinobacteria strains.</title>
        <authorList>
            <person name="Klenk H.-P."/>
        </authorList>
    </citation>
    <scope>NUCLEOTIDE SEQUENCE</scope>
    <source>
        <strain evidence="2">DSM 26152</strain>
    </source>
</reference>
<name>A0A931GFC9_9MICC</name>
<dbReference type="InterPro" id="IPR009061">
    <property type="entry name" value="DNA-bd_dom_put_sf"/>
</dbReference>
<sequence>MKREPGATALTRATSHPALAEDDAAALAAALGSSDDFTVFVDGTSVRLPADGAAAVLDVLRRLAAGDSVTVTTAEAWLNTSQAARMAGVSNTYMRNLTDSGAIGVHYRGTHRRIRPEDVQAWVDARAAAAHDAEEADG</sequence>
<dbReference type="Proteomes" id="UP000625033">
    <property type="component" value="Unassembled WGS sequence"/>
</dbReference>
<evidence type="ECO:0000313" key="3">
    <source>
        <dbReference type="Proteomes" id="UP000625033"/>
    </source>
</evidence>
<dbReference type="InterPro" id="IPR041657">
    <property type="entry name" value="HTH_17"/>
</dbReference>
<protein>
    <submittedName>
        <fullName evidence="2">Excisionase family DNA binding protein</fullName>
    </submittedName>
</protein>
<dbReference type="EMBL" id="JADOTZ010000001">
    <property type="protein sequence ID" value="MBG6084527.1"/>
    <property type="molecule type" value="Genomic_DNA"/>
</dbReference>
<dbReference type="AlphaFoldDB" id="A0A931GFC9"/>
<accession>A0A931GFC9</accession>
<keyword evidence="3" id="KW-1185">Reference proteome</keyword>
<evidence type="ECO:0000259" key="1">
    <source>
        <dbReference type="Pfam" id="PF12728"/>
    </source>
</evidence>
<gene>
    <name evidence="2" type="ORF">IW252_001294</name>
</gene>
<evidence type="ECO:0000313" key="2">
    <source>
        <dbReference type="EMBL" id="MBG6084527.1"/>
    </source>
</evidence>
<dbReference type="InterPro" id="IPR010093">
    <property type="entry name" value="SinI_DNA-bd"/>
</dbReference>
<organism evidence="2 3">
    <name type="scientific">Zhihengliuella flava</name>
    <dbReference type="NCBI Taxonomy" id="1285193"/>
    <lineage>
        <taxon>Bacteria</taxon>
        <taxon>Bacillati</taxon>
        <taxon>Actinomycetota</taxon>
        <taxon>Actinomycetes</taxon>
        <taxon>Micrococcales</taxon>
        <taxon>Micrococcaceae</taxon>
        <taxon>Zhihengliuella</taxon>
    </lineage>
</organism>
<dbReference type="RefSeq" id="WP_196835825.1">
    <property type="nucleotide sequence ID" value="NZ_JADOTZ010000001.1"/>
</dbReference>
<dbReference type="Pfam" id="PF12728">
    <property type="entry name" value="HTH_17"/>
    <property type="match status" value="1"/>
</dbReference>
<dbReference type="GO" id="GO:0003677">
    <property type="term" value="F:DNA binding"/>
    <property type="evidence" value="ECO:0007669"/>
    <property type="project" value="InterPro"/>
</dbReference>
<dbReference type="SUPFAM" id="SSF46955">
    <property type="entry name" value="Putative DNA-binding domain"/>
    <property type="match status" value="1"/>
</dbReference>
<comment type="caution">
    <text evidence="2">The sequence shown here is derived from an EMBL/GenBank/DDBJ whole genome shotgun (WGS) entry which is preliminary data.</text>
</comment>
<feature type="domain" description="Helix-turn-helix" evidence="1">
    <location>
        <begin position="77"/>
        <end position="126"/>
    </location>
</feature>
<dbReference type="NCBIfam" id="TIGR01764">
    <property type="entry name" value="excise"/>
    <property type="match status" value="1"/>
</dbReference>